<dbReference type="SUPFAM" id="SSF50729">
    <property type="entry name" value="PH domain-like"/>
    <property type="match status" value="1"/>
</dbReference>
<dbReference type="SMART" id="SM00310">
    <property type="entry name" value="PTBI"/>
    <property type="match status" value="1"/>
</dbReference>
<reference evidence="4" key="2">
    <citation type="submission" date="2025-08" db="UniProtKB">
        <authorList>
            <consortium name="Ensembl"/>
        </authorList>
    </citation>
    <scope>IDENTIFICATION</scope>
</reference>
<evidence type="ECO:0000256" key="2">
    <source>
        <dbReference type="SAM" id="MobiDB-lite"/>
    </source>
</evidence>
<dbReference type="STRING" id="244447.ENSCSEP00000024251"/>
<reference evidence="4 5" key="1">
    <citation type="journal article" date="2014" name="Nat. Genet.">
        <title>Whole-genome sequence of a flatfish provides insights into ZW sex chromosome evolution and adaptation to a benthic lifestyle.</title>
        <authorList>
            <person name="Chen S."/>
            <person name="Zhang G."/>
            <person name="Shao C."/>
            <person name="Huang Q."/>
            <person name="Liu G."/>
            <person name="Zhang P."/>
            <person name="Song W."/>
            <person name="An N."/>
            <person name="Chalopin D."/>
            <person name="Volff J.N."/>
            <person name="Hong Y."/>
            <person name="Li Q."/>
            <person name="Sha Z."/>
            <person name="Zhou H."/>
            <person name="Xie M."/>
            <person name="Yu Q."/>
            <person name="Liu Y."/>
            <person name="Xiang H."/>
            <person name="Wang N."/>
            <person name="Wu K."/>
            <person name="Yang C."/>
            <person name="Zhou Q."/>
            <person name="Liao X."/>
            <person name="Yang L."/>
            <person name="Hu Q."/>
            <person name="Zhang J."/>
            <person name="Meng L."/>
            <person name="Jin L."/>
            <person name="Tian Y."/>
            <person name="Lian J."/>
            <person name="Yang J."/>
            <person name="Miao G."/>
            <person name="Liu S."/>
            <person name="Liang Z."/>
            <person name="Yan F."/>
            <person name="Li Y."/>
            <person name="Sun B."/>
            <person name="Zhang H."/>
            <person name="Zhang J."/>
            <person name="Zhu Y."/>
            <person name="Du M."/>
            <person name="Zhao Y."/>
            <person name="Schartl M."/>
            <person name="Tang Q."/>
            <person name="Wang J."/>
        </authorList>
    </citation>
    <scope>NUCLEOTIDE SEQUENCE</scope>
</reference>
<dbReference type="InterPro" id="IPR037751">
    <property type="entry name" value="Dok1/2/3_PTB"/>
</dbReference>
<dbReference type="Pfam" id="PF02174">
    <property type="entry name" value="IRS"/>
    <property type="match status" value="1"/>
</dbReference>
<feature type="compositionally biased region" description="Low complexity" evidence="2">
    <location>
        <begin position="440"/>
        <end position="459"/>
    </location>
</feature>
<dbReference type="Proteomes" id="UP000265120">
    <property type="component" value="Chromosome 9"/>
</dbReference>
<evidence type="ECO:0000313" key="4">
    <source>
        <dbReference type="Ensembl" id="ENSCSEP00000024251.1"/>
    </source>
</evidence>
<dbReference type="GO" id="GO:0007169">
    <property type="term" value="P:cell surface receptor protein tyrosine kinase signaling pathway"/>
    <property type="evidence" value="ECO:0007669"/>
    <property type="project" value="TreeGrafter"/>
</dbReference>
<sequence>MFIVTLVMSVSYPTQKWKPVLLSLFPPSSSGVGRLEIQDVGGTLAASLTPKGILALQYRHIKHYYSNENMSAFCVEATARTLVFAAVKDDCVDWVEKLCQSMFQRSGVEGGGDGGGVSNKVLMEENEIYASAEEASEFWVAVQRTDAAARCGINGSYWLHVGRETLQLKDVQTKNVIREWPYELLRRYGKDKASLTIEAGRRCDSGPGTFTFETQQAEKIFRMIQDTIRRKTITPANQKREVERVSVTNPQAQSPRPRTPDVTSVAALLERELTTDKTKREDLVAAAQPAHITLMPLPSLPTQDAASGGLHGVHSEPVYDDPADCVQPVPKINTSTALYVDPACILPLKPPKQTTAPLCQSSETEPCFDIHNPDSGYSEVFDKISPVQRKKADFQRDHHAKCIADDETIYAEPVVEKGCRTNQPKPDPFAHLYAQVCKKSPTSDPSSSGASNSAQSVSAPSVTANTNPQKAKDQSFEDVIYENLGII</sequence>
<dbReference type="InterPro" id="IPR011993">
    <property type="entry name" value="PH-like_dom_sf"/>
</dbReference>
<dbReference type="GeneTree" id="ENSGT00940000155980"/>
<dbReference type="PROSITE" id="PS51064">
    <property type="entry name" value="IRS_PTB"/>
    <property type="match status" value="1"/>
</dbReference>
<reference evidence="4" key="3">
    <citation type="submission" date="2025-09" db="UniProtKB">
        <authorList>
            <consortium name="Ensembl"/>
        </authorList>
    </citation>
    <scope>IDENTIFICATION</scope>
</reference>
<name>A0A3P8WF32_CYNSE</name>
<dbReference type="GO" id="GO:0007265">
    <property type="term" value="P:Ras protein signal transduction"/>
    <property type="evidence" value="ECO:0007669"/>
    <property type="project" value="TreeGrafter"/>
</dbReference>
<feature type="region of interest" description="Disordered" evidence="2">
    <location>
        <begin position="237"/>
        <end position="262"/>
    </location>
</feature>
<organism evidence="4 5">
    <name type="scientific">Cynoglossus semilaevis</name>
    <name type="common">Tongue sole</name>
    <dbReference type="NCBI Taxonomy" id="244447"/>
    <lineage>
        <taxon>Eukaryota</taxon>
        <taxon>Metazoa</taxon>
        <taxon>Chordata</taxon>
        <taxon>Craniata</taxon>
        <taxon>Vertebrata</taxon>
        <taxon>Euteleostomi</taxon>
        <taxon>Actinopterygii</taxon>
        <taxon>Neopterygii</taxon>
        <taxon>Teleostei</taxon>
        <taxon>Neoteleostei</taxon>
        <taxon>Acanthomorphata</taxon>
        <taxon>Carangaria</taxon>
        <taxon>Pleuronectiformes</taxon>
        <taxon>Pleuronectoidei</taxon>
        <taxon>Cynoglossidae</taxon>
        <taxon>Cynoglossinae</taxon>
        <taxon>Cynoglossus</taxon>
    </lineage>
</organism>
<evidence type="ECO:0000256" key="1">
    <source>
        <dbReference type="ARBA" id="ARBA00022553"/>
    </source>
</evidence>
<accession>A0A3P8WF32</accession>
<dbReference type="CDD" id="cd01203">
    <property type="entry name" value="PTB_DOK1_DOK2_DOK3"/>
    <property type="match status" value="1"/>
</dbReference>
<dbReference type="AlphaFoldDB" id="A0A3P8WF32"/>
<dbReference type="PANTHER" id="PTHR21258:SF46">
    <property type="entry name" value="DOCKING PROTEIN 1"/>
    <property type="match status" value="1"/>
</dbReference>
<dbReference type="GO" id="GO:0043410">
    <property type="term" value="P:positive regulation of MAPK cascade"/>
    <property type="evidence" value="ECO:0007669"/>
    <property type="project" value="TreeGrafter"/>
</dbReference>
<dbReference type="InterPro" id="IPR050996">
    <property type="entry name" value="Docking_Protein_DOK"/>
</dbReference>
<feature type="compositionally biased region" description="Polar residues" evidence="2">
    <location>
        <begin position="246"/>
        <end position="256"/>
    </location>
</feature>
<evidence type="ECO:0000259" key="3">
    <source>
        <dbReference type="PROSITE" id="PS51064"/>
    </source>
</evidence>
<keyword evidence="1" id="KW-0597">Phosphoprotein</keyword>
<dbReference type="OMA" id="LEIQDMG"/>
<dbReference type="PANTHER" id="PTHR21258">
    <property type="entry name" value="DOCKING PROTEIN RELATED"/>
    <property type="match status" value="1"/>
</dbReference>
<feature type="region of interest" description="Disordered" evidence="2">
    <location>
        <begin position="440"/>
        <end position="475"/>
    </location>
</feature>
<feature type="compositionally biased region" description="Polar residues" evidence="2">
    <location>
        <begin position="460"/>
        <end position="469"/>
    </location>
</feature>
<protein>
    <recommendedName>
        <fullName evidence="3">IRS-type PTB domain-containing protein</fullName>
    </recommendedName>
</protein>
<feature type="domain" description="IRS-type PTB" evidence="3">
    <location>
        <begin position="134"/>
        <end position="238"/>
    </location>
</feature>
<dbReference type="InParanoid" id="A0A3P8WF32"/>
<proteinExistence type="predicted"/>
<evidence type="ECO:0000313" key="5">
    <source>
        <dbReference type="Proteomes" id="UP000265120"/>
    </source>
</evidence>
<dbReference type="InterPro" id="IPR002404">
    <property type="entry name" value="IRS_PTB"/>
</dbReference>
<dbReference type="SMART" id="SM01244">
    <property type="entry name" value="IRS"/>
    <property type="match status" value="1"/>
</dbReference>
<dbReference type="Ensembl" id="ENSCSET00000024577.1">
    <property type="protein sequence ID" value="ENSCSEP00000024251.1"/>
    <property type="gene ID" value="ENSCSEG00000015475.1"/>
</dbReference>
<dbReference type="GO" id="GO:0005737">
    <property type="term" value="C:cytoplasm"/>
    <property type="evidence" value="ECO:0007669"/>
    <property type="project" value="TreeGrafter"/>
</dbReference>
<keyword evidence="5" id="KW-1185">Reference proteome</keyword>
<dbReference type="Gene3D" id="2.30.29.30">
    <property type="entry name" value="Pleckstrin-homology domain (PH domain)/Phosphotyrosine-binding domain (PTB)"/>
    <property type="match status" value="2"/>
</dbReference>